<feature type="compositionally biased region" description="Low complexity" evidence="1">
    <location>
        <begin position="73"/>
        <end position="86"/>
    </location>
</feature>
<accession>A0AAV4EK42</accession>
<sequence length="224" mass="24976">MFLVHPSQPSVVFIFRIINSFLPTCQVKLAISKKWKRFRTNRAMNGRSRRQGSRSSHFVSHTVTGQTNTTSWRGRPPSSSSSSRGSAQATEATVTQCNKGNCRCCCVWPEETGKWYTSPQAGITRTPGRSRPSATRYHKEDVRMPGRTPDQNSKDDGGSREAKSYTLINLTPEASPRNGHKNKAPPGQQLVSSFKLHNFPKSSIRASRTDTPTHKQLFKGEAQV</sequence>
<gene>
    <name evidence="2" type="ORF">ElyMa_003545600</name>
</gene>
<organism evidence="2 3">
    <name type="scientific">Elysia marginata</name>
    <dbReference type="NCBI Taxonomy" id="1093978"/>
    <lineage>
        <taxon>Eukaryota</taxon>
        <taxon>Metazoa</taxon>
        <taxon>Spiralia</taxon>
        <taxon>Lophotrochozoa</taxon>
        <taxon>Mollusca</taxon>
        <taxon>Gastropoda</taxon>
        <taxon>Heterobranchia</taxon>
        <taxon>Euthyneura</taxon>
        <taxon>Panpulmonata</taxon>
        <taxon>Sacoglossa</taxon>
        <taxon>Placobranchoidea</taxon>
        <taxon>Plakobranchidae</taxon>
        <taxon>Elysia</taxon>
    </lineage>
</organism>
<feature type="region of interest" description="Disordered" evidence="1">
    <location>
        <begin position="117"/>
        <end position="162"/>
    </location>
</feature>
<dbReference type="AlphaFoldDB" id="A0AAV4EK42"/>
<name>A0AAV4EK42_9GAST</name>
<comment type="caution">
    <text evidence="2">The sequence shown here is derived from an EMBL/GenBank/DDBJ whole genome shotgun (WGS) entry which is preliminary data.</text>
</comment>
<evidence type="ECO:0000313" key="2">
    <source>
        <dbReference type="EMBL" id="GFR60975.1"/>
    </source>
</evidence>
<dbReference type="EMBL" id="BMAT01007256">
    <property type="protein sequence ID" value="GFR60975.1"/>
    <property type="molecule type" value="Genomic_DNA"/>
</dbReference>
<evidence type="ECO:0000256" key="1">
    <source>
        <dbReference type="SAM" id="MobiDB-lite"/>
    </source>
</evidence>
<reference evidence="2 3" key="1">
    <citation type="journal article" date="2021" name="Elife">
        <title>Chloroplast acquisition without the gene transfer in kleptoplastic sea slugs, Plakobranchus ocellatus.</title>
        <authorList>
            <person name="Maeda T."/>
            <person name="Takahashi S."/>
            <person name="Yoshida T."/>
            <person name="Shimamura S."/>
            <person name="Takaki Y."/>
            <person name="Nagai Y."/>
            <person name="Toyoda A."/>
            <person name="Suzuki Y."/>
            <person name="Arimoto A."/>
            <person name="Ishii H."/>
            <person name="Satoh N."/>
            <person name="Nishiyama T."/>
            <person name="Hasebe M."/>
            <person name="Maruyama T."/>
            <person name="Minagawa J."/>
            <person name="Obokata J."/>
            <person name="Shigenobu S."/>
        </authorList>
    </citation>
    <scope>NUCLEOTIDE SEQUENCE [LARGE SCALE GENOMIC DNA]</scope>
</reference>
<feature type="compositionally biased region" description="Polar residues" evidence="1">
    <location>
        <begin position="57"/>
        <end position="72"/>
    </location>
</feature>
<feature type="region of interest" description="Disordered" evidence="1">
    <location>
        <begin position="171"/>
        <end position="190"/>
    </location>
</feature>
<proteinExistence type="predicted"/>
<feature type="compositionally biased region" description="Basic and acidic residues" evidence="1">
    <location>
        <begin position="152"/>
        <end position="162"/>
    </location>
</feature>
<keyword evidence="3" id="KW-1185">Reference proteome</keyword>
<protein>
    <submittedName>
        <fullName evidence="2">Uncharacterized protein</fullName>
    </submittedName>
</protein>
<evidence type="ECO:0000313" key="3">
    <source>
        <dbReference type="Proteomes" id="UP000762676"/>
    </source>
</evidence>
<feature type="region of interest" description="Disordered" evidence="1">
    <location>
        <begin position="199"/>
        <end position="224"/>
    </location>
</feature>
<feature type="region of interest" description="Disordered" evidence="1">
    <location>
        <begin position="41"/>
        <end position="88"/>
    </location>
</feature>
<dbReference type="Proteomes" id="UP000762676">
    <property type="component" value="Unassembled WGS sequence"/>
</dbReference>